<dbReference type="AlphaFoldDB" id="A0A1E3QQ64"/>
<dbReference type="RefSeq" id="XP_018985128.1">
    <property type="nucleotide sequence ID" value="XM_019128837.1"/>
</dbReference>
<dbReference type="GeneID" id="30146690"/>
<reference evidence="2" key="1">
    <citation type="submission" date="2016-05" db="EMBL/GenBank/DDBJ databases">
        <title>Comparative genomics of biotechnologically important yeasts.</title>
        <authorList>
            <consortium name="DOE Joint Genome Institute"/>
            <person name="Riley R."/>
            <person name="Haridas S."/>
            <person name="Wolfe K.H."/>
            <person name="Lopes M.R."/>
            <person name="Hittinger C.T."/>
            <person name="Goker M."/>
            <person name="Salamov A."/>
            <person name="Wisecaver J."/>
            <person name="Long T.M."/>
            <person name="Aerts A.L."/>
            <person name="Barry K."/>
            <person name="Choi C."/>
            <person name="Clum A."/>
            <person name="Coughlan A.Y."/>
            <person name="Deshpande S."/>
            <person name="Douglass A.P."/>
            <person name="Hanson S.J."/>
            <person name="Klenk H.-P."/>
            <person name="Labutti K."/>
            <person name="Lapidus A."/>
            <person name="Lindquist E."/>
            <person name="Lipzen A."/>
            <person name="Meier-Kolthoff J.P."/>
            <person name="Ohm R.A."/>
            <person name="Otillar R.P."/>
            <person name="Pangilinan J."/>
            <person name="Peng Y."/>
            <person name="Rokas A."/>
            <person name="Rosa C.A."/>
            <person name="Scheuner C."/>
            <person name="Sibirny A.A."/>
            <person name="Slot J.C."/>
            <person name="Stielow J.B."/>
            <person name="Sun H."/>
            <person name="Kurtzman C.P."/>
            <person name="Blackwell M."/>
            <person name="Grigoriev I.V."/>
            <person name="Jeffries T.W."/>
        </authorList>
    </citation>
    <scope>NUCLEOTIDE SEQUENCE [LARGE SCALE GENOMIC DNA]</scope>
    <source>
        <strain evidence="2">NRRL Y-12698</strain>
    </source>
</reference>
<dbReference type="EMBL" id="KV454431">
    <property type="protein sequence ID" value="ODQ79800.1"/>
    <property type="molecule type" value="Genomic_DNA"/>
</dbReference>
<dbReference type="STRING" id="984486.A0A1E3QQ64"/>
<dbReference type="OrthoDB" id="201656at2759"/>
<keyword evidence="2" id="KW-1185">Reference proteome</keyword>
<protein>
    <submittedName>
        <fullName evidence="1">Uncharacterized protein</fullName>
    </submittedName>
</protein>
<proteinExistence type="predicted"/>
<sequence>MSDYNPTPRLRNEIKTYDVPAPRPMTLTDQPIKQLRRAMSPIRHIRDLPTKELLFLNKDTVPNFNYANIQLPIAEGCVLVQTEYTLFSSKIDLNYYLNSVDSTLNLSNSLTAASYTKKSLGRMFFGEVAEGSRHADFRVGDKVCGVYYHLDADPAMGTLNTFLVVDPAKDPIFTIAETYLLDSAALFEVDDDISETGSSSSNLPSALSTSMLLKNTKLYRKLAINYSLWALHYCYSLQILSRHADNFLPSTSFLVINSPTEAKTKCDDLVEGVSLSDILVSNLKDLYHVTEICSLSVNPDGAAPNPHFVKTFTFNLQTDDKVSLYNELQGYLNQSRMKFNYIINMTNPAALPSIISFDRIALLLAPKASGSGLISVAYGYDAVTKPNHPVSATTAGGSGDSKTWAGWFANATTLVNSPLLYNIYSENMLDLTLLNKKFPTLSTGLLPAKFTEFYNTHVSREIERLKAAKFCATTVRHYDWQDFRDVFTKLVSGVRGKSGKKAVNVDDDDRRILFKLESF</sequence>
<dbReference type="Proteomes" id="UP000094336">
    <property type="component" value="Unassembled WGS sequence"/>
</dbReference>
<gene>
    <name evidence="1" type="ORF">BABINDRAFT_161494</name>
</gene>
<evidence type="ECO:0000313" key="2">
    <source>
        <dbReference type="Proteomes" id="UP000094336"/>
    </source>
</evidence>
<name>A0A1E3QQ64_9ASCO</name>
<accession>A0A1E3QQ64</accession>
<organism evidence="1 2">
    <name type="scientific">Babjeviella inositovora NRRL Y-12698</name>
    <dbReference type="NCBI Taxonomy" id="984486"/>
    <lineage>
        <taxon>Eukaryota</taxon>
        <taxon>Fungi</taxon>
        <taxon>Dikarya</taxon>
        <taxon>Ascomycota</taxon>
        <taxon>Saccharomycotina</taxon>
        <taxon>Pichiomycetes</taxon>
        <taxon>Serinales incertae sedis</taxon>
        <taxon>Babjeviella</taxon>
    </lineage>
</organism>
<dbReference type="Gene3D" id="3.90.180.10">
    <property type="entry name" value="Medium-chain alcohol dehydrogenases, catalytic domain"/>
    <property type="match status" value="1"/>
</dbReference>
<evidence type="ECO:0000313" key="1">
    <source>
        <dbReference type="EMBL" id="ODQ79800.1"/>
    </source>
</evidence>